<evidence type="ECO:0000313" key="3">
    <source>
        <dbReference type="Proteomes" id="UP001199355"/>
    </source>
</evidence>
<dbReference type="Gene3D" id="3.90.550.10">
    <property type="entry name" value="Spore Coat Polysaccharide Biosynthesis Protein SpsA, Chain A"/>
    <property type="match status" value="1"/>
</dbReference>
<dbReference type="EMBL" id="JAJEQF010000059">
    <property type="protein sequence ID" value="MCC2169064.1"/>
    <property type="molecule type" value="Genomic_DNA"/>
</dbReference>
<dbReference type="AlphaFoldDB" id="A0AAE3AWK8"/>
<dbReference type="Proteomes" id="UP001199355">
    <property type="component" value="Unassembled WGS sequence"/>
</dbReference>
<dbReference type="SUPFAM" id="SSF53448">
    <property type="entry name" value="Nucleotide-diphospho-sugar transferases"/>
    <property type="match status" value="1"/>
</dbReference>
<dbReference type="InterPro" id="IPR029044">
    <property type="entry name" value="Nucleotide-diphossugar_trans"/>
</dbReference>
<dbReference type="InterPro" id="IPR001173">
    <property type="entry name" value="Glyco_trans_2-like"/>
</dbReference>
<accession>A0AAE3AWK8</accession>
<dbReference type="PANTHER" id="PTHR43685:SF2">
    <property type="entry name" value="GLYCOSYLTRANSFERASE 2-LIKE DOMAIN-CONTAINING PROTEIN"/>
    <property type="match status" value="1"/>
</dbReference>
<keyword evidence="3" id="KW-1185">Reference proteome</keyword>
<reference evidence="2 3" key="1">
    <citation type="submission" date="2021-10" db="EMBL/GenBank/DDBJ databases">
        <title>Anaerobic single-cell dispensing facilitates the cultivation of human gut bacteria.</title>
        <authorList>
            <person name="Afrizal A."/>
        </authorList>
    </citation>
    <scope>NUCLEOTIDE SEQUENCE [LARGE SCALE GENOMIC DNA]</scope>
    <source>
        <strain evidence="2 3">CLA-AA-H244</strain>
    </source>
</reference>
<organism evidence="2 3">
    <name type="scientific">Gallintestinimicrobium propionicum</name>
    <dbReference type="NCBI Taxonomy" id="2981770"/>
    <lineage>
        <taxon>Bacteria</taxon>
        <taxon>Bacillati</taxon>
        <taxon>Bacillota</taxon>
        <taxon>Clostridia</taxon>
        <taxon>Lachnospirales</taxon>
        <taxon>Lachnospiraceae</taxon>
        <taxon>Gallintestinimicrobium</taxon>
    </lineage>
</organism>
<evidence type="ECO:0000313" key="2">
    <source>
        <dbReference type="EMBL" id="MCC2169064.1"/>
    </source>
</evidence>
<dbReference type="InterPro" id="IPR050834">
    <property type="entry name" value="Glycosyltransf_2"/>
</dbReference>
<feature type="domain" description="Glycosyltransferase 2-like" evidence="1">
    <location>
        <begin position="7"/>
        <end position="151"/>
    </location>
</feature>
<name>A0AAE3AWK8_9FIRM</name>
<sequence length="347" mass="40909">MVENLISVIIPVYNIKMNDLEECIDSILQQTYYKFEVVIVDDGSCTECAEQLEKIKEKDSRIIVFHKKNEGVSVARNYGFEHSQGEYIVYADGDDVLTPYYFEDGIKNLKENRADIVIGKIMNTTNRTVHDFKPSTRVRKKLLEKNDLLAFRQHIFSKKEKDWGKDENGTLFNFEGCWAHIVRREVAEKEQFTRGISVGEDTLWALQISNLEKAYRICLVYEVWYLYIQNEGSVLHSYKPDLPDVLTQANKLVYDEIKGESKLVKQYYDWIFVKLRQIIGNYLSKDCPLTTAEKMKYYDSMIKQDGWENIMRNAKSVPREFKNKCVVFRSGFIILYFATRMMWRRNK</sequence>
<gene>
    <name evidence="2" type="ORF">LKD45_15465</name>
</gene>
<dbReference type="CDD" id="cd00761">
    <property type="entry name" value="Glyco_tranf_GTA_type"/>
    <property type="match status" value="1"/>
</dbReference>
<dbReference type="RefSeq" id="WP_308729096.1">
    <property type="nucleotide sequence ID" value="NZ_JAJEQF010000059.1"/>
</dbReference>
<proteinExistence type="predicted"/>
<evidence type="ECO:0000259" key="1">
    <source>
        <dbReference type="Pfam" id="PF00535"/>
    </source>
</evidence>
<dbReference type="Pfam" id="PF00535">
    <property type="entry name" value="Glycos_transf_2"/>
    <property type="match status" value="1"/>
</dbReference>
<protein>
    <submittedName>
        <fullName evidence="2">Glycosyltransferase</fullName>
    </submittedName>
</protein>
<dbReference type="PANTHER" id="PTHR43685">
    <property type="entry name" value="GLYCOSYLTRANSFERASE"/>
    <property type="match status" value="1"/>
</dbReference>
<comment type="caution">
    <text evidence="2">The sequence shown here is derived from an EMBL/GenBank/DDBJ whole genome shotgun (WGS) entry which is preliminary data.</text>
</comment>